<evidence type="ECO:0000256" key="4">
    <source>
        <dbReference type="ARBA" id="ARBA00022525"/>
    </source>
</evidence>
<dbReference type="PANTHER" id="PTHR31238">
    <property type="entry name" value="GERMIN-LIKE PROTEIN SUBFAMILY 3 MEMBER 3"/>
    <property type="match status" value="1"/>
</dbReference>
<sequence length="549" mass="59084">MHTVQQNTLQKLGECRWLLGSSSSVLFLPRLPLMHCHLIRVPPKAFVLLTARMHTLSTGSQSNSTSGPCIYTSRFLKPVTEKLASFKLACSKRVQMAARIILITALLALASPRALAFDPSPLQDFCVADYDSKVSVNGFACKNAKDVTVDDFYLAGLDKAASTANELGANITLVNVERLPGLNTLGVAMSRIDFAPFGLNPPHSHPRSSEILHVAEGTLYAGFVTSNTAQGNLLFAKKLKKGDAFVFPKGLMHFQFNLGDTEAVAFATFGSQSPGLVTTANALFGSKPPIPDYILAKAVQLSKTTVTWLQEQQVQMAARIILITSLLALASPRALAFDPSPLQDFCVADYDSKVSVNGFACMNAKDVTVDDFYFTGLDKAASTSNELGANITLVNVERLPGLNTLGVAMSRIDYAPFGLNPPHSHPRSSEILHVAEGMLYAGFVTSNTAQGNLLFAKKLNKGDAFVFPKGLIHFQFNIGDTPAVAFATFGSQSPGLVTTANALFGSKPPIPEYILAQAVQLSKTTVGWLQQQPWLDIAQEYGQPLVQAN</sequence>
<dbReference type="GO" id="GO:0030145">
    <property type="term" value="F:manganese ion binding"/>
    <property type="evidence" value="ECO:0007669"/>
    <property type="project" value="InterPro"/>
</dbReference>
<keyword evidence="6 10" id="KW-1015">Disulfide bond</keyword>
<protein>
    <submittedName>
        <fullName evidence="12">Germin-like protein</fullName>
    </submittedName>
</protein>
<feature type="binding site" evidence="9">
    <location>
        <position position="210"/>
    </location>
    <ligand>
        <name>Mn(2+)</name>
        <dbReference type="ChEBI" id="CHEBI:29035"/>
    </ligand>
</feature>
<feature type="binding site" evidence="8">
    <location>
        <position position="210"/>
    </location>
    <ligand>
        <name>oxalate</name>
        <dbReference type="ChEBI" id="CHEBI:30623"/>
    </ligand>
</feature>
<dbReference type="SUPFAM" id="SSF51182">
    <property type="entry name" value="RmlC-like cupins"/>
    <property type="match status" value="2"/>
</dbReference>
<evidence type="ECO:0000256" key="2">
    <source>
        <dbReference type="ARBA" id="ARBA00007456"/>
    </source>
</evidence>
<dbReference type="InterPro" id="IPR006045">
    <property type="entry name" value="Cupin_1"/>
</dbReference>
<dbReference type="InterPro" id="IPR014710">
    <property type="entry name" value="RmlC-like_jellyroll"/>
</dbReference>
<evidence type="ECO:0000313" key="12">
    <source>
        <dbReference type="EMBL" id="URE25619.1"/>
    </source>
</evidence>
<feature type="domain" description="Cupin type-1" evidence="11">
    <location>
        <begin position="375"/>
        <end position="527"/>
    </location>
</feature>
<proteinExistence type="inferred from homology"/>
<dbReference type="SMART" id="SM00835">
    <property type="entry name" value="Cupin_1"/>
    <property type="match status" value="2"/>
</dbReference>
<dbReference type="InterPro" id="IPR011051">
    <property type="entry name" value="RmlC_Cupin_sf"/>
</dbReference>
<evidence type="ECO:0000259" key="11">
    <source>
        <dbReference type="SMART" id="SM00835"/>
    </source>
</evidence>
<keyword evidence="3" id="KW-0052">Apoplast</keyword>
<feature type="binding site" evidence="8">
    <location>
        <position position="205"/>
    </location>
    <ligand>
        <name>oxalate</name>
        <dbReference type="ChEBI" id="CHEBI:30623"/>
    </ligand>
</feature>
<name>A0A9E7H183_9LILI</name>
<evidence type="ECO:0000256" key="8">
    <source>
        <dbReference type="PIRSR" id="PIRSR601929-1"/>
    </source>
</evidence>
<dbReference type="Pfam" id="PF00190">
    <property type="entry name" value="Cupin_1"/>
    <property type="match status" value="2"/>
</dbReference>
<evidence type="ECO:0000256" key="9">
    <source>
        <dbReference type="PIRSR" id="PIRSR601929-2"/>
    </source>
</evidence>
<evidence type="ECO:0000313" key="13">
    <source>
        <dbReference type="Proteomes" id="UP001055439"/>
    </source>
</evidence>
<feature type="binding site" evidence="9">
    <location>
        <position position="205"/>
    </location>
    <ligand>
        <name>Mn(2+)</name>
        <dbReference type="ChEBI" id="CHEBI:29035"/>
    </ligand>
</feature>
<dbReference type="PRINTS" id="PR00325">
    <property type="entry name" value="GERMIN"/>
</dbReference>
<evidence type="ECO:0000256" key="7">
    <source>
        <dbReference type="ARBA" id="ARBA00023211"/>
    </source>
</evidence>
<feature type="domain" description="Cupin type-1" evidence="11">
    <location>
        <begin position="155"/>
        <end position="307"/>
    </location>
</feature>
<comment type="similarity">
    <text evidence="2">Belongs to the germin family.</text>
</comment>
<feature type="binding site" evidence="8">
    <location>
        <position position="200"/>
    </location>
    <ligand>
        <name>oxalate</name>
        <dbReference type="ChEBI" id="CHEBI:30623"/>
    </ligand>
</feature>
<gene>
    <name evidence="12" type="ORF">MUK42_03658</name>
</gene>
<dbReference type="InterPro" id="IPR001929">
    <property type="entry name" value="Germin"/>
</dbReference>
<dbReference type="FunFam" id="2.60.120.10:FF:000005">
    <property type="entry name" value="Germin-like protein subfamily 1 member 8"/>
    <property type="match status" value="2"/>
</dbReference>
<accession>A0A9E7H183</accession>
<dbReference type="Proteomes" id="UP001055439">
    <property type="component" value="Chromosome 8"/>
</dbReference>
<feature type="disulfide bond" evidence="10">
    <location>
        <begin position="126"/>
        <end position="141"/>
    </location>
</feature>
<dbReference type="OrthoDB" id="1921208at2759"/>
<dbReference type="EMBL" id="CP097510">
    <property type="protein sequence ID" value="URE25619.1"/>
    <property type="molecule type" value="Genomic_DNA"/>
</dbReference>
<evidence type="ECO:0000256" key="3">
    <source>
        <dbReference type="ARBA" id="ARBA00022523"/>
    </source>
</evidence>
<reference evidence="12" key="1">
    <citation type="submission" date="2022-05" db="EMBL/GenBank/DDBJ databases">
        <title>The Musa troglodytarum L. genome provides insights into the mechanism of non-climacteric behaviour and enrichment of carotenoids.</title>
        <authorList>
            <person name="Wang J."/>
        </authorList>
    </citation>
    <scope>NUCLEOTIDE SEQUENCE</scope>
    <source>
        <tissue evidence="12">Leaf</tissue>
    </source>
</reference>
<evidence type="ECO:0000256" key="5">
    <source>
        <dbReference type="ARBA" id="ARBA00022723"/>
    </source>
</evidence>
<dbReference type="CDD" id="cd02241">
    <property type="entry name" value="cupin_OxOx"/>
    <property type="match status" value="2"/>
</dbReference>
<dbReference type="InterPro" id="IPR019780">
    <property type="entry name" value="Germin_Mn-BS"/>
</dbReference>
<dbReference type="Gene3D" id="2.60.120.10">
    <property type="entry name" value="Jelly Rolls"/>
    <property type="match status" value="2"/>
</dbReference>
<evidence type="ECO:0000256" key="1">
    <source>
        <dbReference type="ARBA" id="ARBA00004271"/>
    </source>
</evidence>
<dbReference type="AlphaFoldDB" id="A0A9E7H183"/>
<comment type="subcellular location">
    <subcellularLocation>
        <location evidence="1">Secreted</location>
        <location evidence="1">Extracellular space</location>
        <location evidence="1">Apoplast</location>
    </subcellularLocation>
</comment>
<keyword evidence="5 8" id="KW-0479">Metal-binding</keyword>
<keyword evidence="4" id="KW-0964">Secreted</keyword>
<evidence type="ECO:0000256" key="10">
    <source>
        <dbReference type="PIRSR" id="PIRSR601929-3"/>
    </source>
</evidence>
<keyword evidence="7 8" id="KW-0464">Manganese</keyword>
<keyword evidence="13" id="KW-1185">Reference proteome</keyword>
<dbReference type="PROSITE" id="PS00725">
    <property type="entry name" value="GERMIN"/>
    <property type="match status" value="2"/>
</dbReference>
<organism evidence="12 13">
    <name type="scientific">Musa troglodytarum</name>
    <name type="common">fe'i banana</name>
    <dbReference type="NCBI Taxonomy" id="320322"/>
    <lineage>
        <taxon>Eukaryota</taxon>
        <taxon>Viridiplantae</taxon>
        <taxon>Streptophyta</taxon>
        <taxon>Embryophyta</taxon>
        <taxon>Tracheophyta</taxon>
        <taxon>Spermatophyta</taxon>
        <taxon>Magnoliopsida</taxon>
        <taxon>Liliopsida</taxon>
        <taxon>Zingiberales</taxon>
        <taxon>Musaceae</taxon>
        <taxon>Musa</taxon>
    </lineage>
</organism>
<feature type="binding site" evidence="9">
    <location>
        <position position="203"/>
    </location>
    <ligand>
        <name>Mn(2+)</name>
        <dbReference type="ChEBI" id="CHEBI:29035"/>
    </ligand>
</feature>
<evidence type="ECO:0000256" key="6">
    <source>
        <dbReference type="ARBA" id="ARBA00023157"/>
    </source>
</evidence>
<dbReference type="GO" id="GO:0048046">
    <property type="term" value="C:apoplast"/>
    <property type="evidence" value="ECO:0007669"/>
    <property type="project" value="UniProtKB-SubCell"/>
</dbReference>
<feature type="binding site" evidence="9">
    <location>
        <position position="253"/>
    </location>
    <ligand>
        <name>Mn(2+)</name>
        <dbReference type="ChEBI" id="CHEBI:29035"/>
    </ligand>
</feature>